<keyword evidence="3" id="KW-1185">Reference proteome</keyword>
<sequence>MIRSYKGRSLKLSIMGITLIILLGFIFLVNPKVINKQPDTDTKTTANATKTVEMFKALSLPDILNINLFPIRIYQRTQGQRYDLKLSDSYQLEIAKTIISYLNDCKTSKESIPIINQHNANLTITLNDFTKILITPVVEYGKPIFSFPGSEFTPTTFHPDLIYVTVIKPNSNEQPVNVILTVSSKLPGLIGGGY</sequence>
<comment type="caution">
    <text evidence="2">The sequence shown here is derived from an EMBL/GenBank/DDBJ whole genome shotgun (WGS) entry which is preliminary data.</text>
</comment>
<keyword evidence="1" id="KW-0472">Membrane</keyword>
<gene>
    <name evidence="2" type="ORF">CSC2_31470</name>
</gene>
<keyword evidence="1" id="KW-1133">Transmembrane helix</keyword>
<feature type="transmembrane region" description="Helical" evidence="1">
    <location>
        <begin position="12"/>
        <end position="29"/>
    </location>
</feature>
<evidence type="ECO:0000256" key="1">
    <source>
        <dbReference type="SAM" id="Phobius"/>
    </source>
</evidence>
<dbReference type="EMBL" id="BMBA01000003">
    <property type="protein sequence ID" value="GFZ32621.1"/>
    <property type="molecule type" value="Genomic_DNA"/>
</dbReference>
<reference evidence="2 3" key="1">
    <citation type="journal article" date="2021" name="Int. J. Syst. Evol. Microbiol.">
        <title>Clostridium zeae sp. nov., isolated from corn silage.</title>
        <authorList>
            <person name="Kobayashi H."/>
            <person name="Tanizawa Y."/>
            <person name="Yagura M."/>
            <person name="Sakamoto M."/>
            <person name="Ohkuma M."/>
            <person name="Tohno M."/>
        </authorList>
    </citation>
    <scope>NUCLEOTIDE SEQUENCE [LARGE SCALE GENOMIC DNA]</scope>
    <source>
        <strain evidence="2 3">CSC2</strain>
    </source>
</reference>
<evidence type="ECO:0000313" key="3">
    <source>
        <dbReference type="Proteomes" id="UP000663802"/>
    </source>
</evidence>
<organism evidence="2 3">
    <name type="scientific">Clostridium zeae</name>
    <dbReference type="NCBI Taxonomy" id="2759022"/>
    <lineage>
        <taxon>Bacteria</taxon>
        <taxon>Bacillati</taxon>
        <taxon>Bacillota</taxon>
        <taxon>Clostridia</taxon>
        <taxon>Eubacteriales</taxon>
        <taxon>Clostridiaceae</taxon>
        <taxon>Clostridium</taxon>
    </lineage>
</organism>
<dbReference type="Proteomes" id="UP000663802">
    <property type="component" value="Unassembled WGS sequence"/>
</dbReference>
<keyword evidence="1" id="KW-0812">Transmembrane</keyword>
<name>A0ABQ1ECZ0_9CLOT</name>
<proteinExistence type="predicted"/>
<protein>
    <submittedName>
        <fullName evidence="2">Uncharacterized protein</fullName>
    </submittedName>
</protein>
<accession>A0ABQ1ECZ0</accession>
<evidence type="ECO:0000313" key="2">
    <source>
        <dbReference type="EMBL" id="GFZ32621.1"/>
    </source>
</evidence>